<dbReference type="EMBL" id="LAZR01011608">
    <property type="protein sequence ID" value="KKM60798.1"/>
    <property type="molecule type" value="Genomic_DNA"/>
</dbReference>
<reference evidence="1" key="1">
    <citation type="journal article" date="2015" name="Nature">
        <title>Complex archaea that bridge the gap between prokaryotes and eukaryotes.</title>
        <authorList>
            <person name="Spang A."/>
            <person name="Saw J.H."/>
            <person name="Jorgensen S.L."/>
            <person name="Zaremba-Niedzwiedzka K."/>
            <person name="Martijn J."/>
            <person name="Lind A.E."/>
            <person name="van Eijk R."/>
            <person name="Schleper C."/>
            <person name="Guy L."/>
            <person name="Ettema T.J."/>
        </authorList>
    </citation>
    <scope>NUCLEOTIDE SEQUENCE</scope>
</reference>
<accession>A0A0F9IU24</accession>
<proteinExistence type="predicted"/>
<comment type="caution">
    <text evidence="1">The sequence shown here is derived from an EMBL/GenBank/DDBJ whole genome shotgun (WGS) entry which is preliminary data.</text>
</comment>
<protein>
    <submittedName>
        <fullName evidence="1">Uncharacterized protein</fullName>
    </submittedName>
</protein>
<gene>
    <name evidence="1" type="ORF">LCGC14_1538230</name>
</gene>
<organism evidence="1">
    <name type="scientific">marine sediment metagenome</name>
    <dbReference type="NCBI Taxonomy" id="412755"/>
    <lineage>
        <taxon>unclassified sequences</taxon>
        <taxon>metagenomes</taxon>
        <taxon>ecological metagenomes</taxon>
    </lineage>
</organism>
<dbReference type="AlphaFoldDB" id="A0A0F9IU24"/>
<feature type="non-terminal residue" evidence="1">
    <location>
        <position position="1"/>
    </location>
</feature>
<name>A0A0F9IU24_9ZZZZ</name>
<evidence type="ECO:0000313" key="1">
    <source>
        <dbReference type="EMBL" id="KKM60798.1"/>
    </source>
</evidence>
<sequence length="125" mass="12663">SEQKSQAAAGGIRLNVGAPLVIEAETNAAITRDIGFALKRGRTESSAFRSSAALEIAGGKAAKKRSRQKAFAQGIQGFGSIAFMAASVPGTNTTVIGSLVGRDVTLPGAFAGTNAPVASPFTRLT</sequence>